<keyword evidence="5" id="KW-1185">Reference proteome</keyword>
<dbReference type="Pfam" id="PF00294">
    <property type="entry name" value="PfkB"/>
    <property type="match status" value="1"/>
</dbReference>
<keyword evidence="2 4" id="KW-0418">Kinase</keyword>
<organism evidence="4 5">
    <name type="scientific">Conexibacter stalactiti</name>
    <dbReference type="NCBI Taxonomy" id="1940611"/>
    <lineage>
        <taxon>Bacteria</taxon>
        <taxon>Bacillati</taxon>
        <taxon>Actinomycetota</taxon>
        <taxon>Thermoleophilia</taxon>
        <taxon>Solirubrobacterales</taxon>
        <taxon>Conexibacteraceae</taxon>
        <taxon>Conexibacter</taxon>
    </lineage>
</organism>
<dbReference type="GO" id="GO:0016301">
    <property type="term" value="F:kinase activity"/>
    <property type="evidence" value="ECO:0007669"/>
    <property type="project" value="UniProtKB-KW"/>
</dbReference>
<keyword evidence="1" id="KW-0808">Transferase</keyword>
<dbReference type="InterPro" id="IPR029056">
    <property type="entry name" value="Ribokinase-like"/>
</dbReference>
<evidence type="ECO:0000256" key="2">
    <source>
        <dbReference type="ARBA" id="ARBA00022777"/>
    </source>
</evidence>
<dbReference type="EMBL" id="JAWSTH010000039">
    <property type="protein sequence ID" value="MDW5595766.1"/>
    <property type="molecule type" value="Genomic_DNA"/>
</dbReference>
<evidence type="ECO:0000313" key="4">
    <source>
        <dbReference type="EMBL" id="MDW5595766.1"/>
    </source>
</evidence>
<comment type="caution">
    <text evidence="4">The sequence shown here is derived from an EMBL/GenBank/DDBJ whole genome shotgun (WGS) entry which is preliminary data.</text>
</comment>
<accession>A0ABU4HR54</accession>
<dbReference type="Gene3D" id="3.40.1190.20">
    <property type="match status" value="1"/>
</dbReference>
<reference evidence="5" key="1">
    <citation type="submission" date="2023-07" db="EMBL/GenBank/DDBJ databases">
        <title>Conexibacter stalactiti sp. nov., isolated from stalactites in a lava cave and emended description of the genus Conexibacter.</title>
        <authorList>
            <person name="Lee S.D."/>
        </authorList>
    </citation>
    <scope>NUCLEOTIDE SEQUENCE [LARGE SCALE GENOMIC DNA]</scope>
    <source>
        <strain evidence="5">KCTC 39840</strain>
    </source>
</reference>
<evidence type="ECO:0000259" key="3">
    <source>
        <dbReference type="Pfam" id="PF00294"/>
    </source>
</evidence>
<dbReference type="RefSeq" id="WP_318598104.1">
    <property type="nucleotide sequence ID" value="NZ_JAWSTH010000039.1"/>
</dbReference>
<dbReference type="PANTHER" id="PTHR10584">
    <property type="entry name" value="SUGAR KINASE"/>
    <property type="match status" value="1"/>
</dbReference>
<proteinExistence type="predicted"/>
<dbReference type="Proteomes" id="UP001284601">
    <property type="component" value="Unassembled WGS sequence"/>
</dbReference>
<feature type="domain" description="Carbohydrate kinase PfkB" evidence="3">
    <location>
        <begin position="47"/>
        <end position="305"/>
    </location>
</feature>
<sequence length="334" mass="33798">MNPPAICLIGNLNLDLIIRGVRELPSWGHEIAGTGHTTVTSGQAGYVGLGLAKLGVPVDVIANVGDDAEGRGILADLEGAGIGTAGVEVAPGTVTGITVGIVRPDGERAFVSHFASLADFDAALVERQWATAREAPVVCLVGLFSVPGLDPGAAARIFARARSEGRRTVLDTGWDPDGFRAQTVAGVRTALRHVEIFLPNLDEATALTGERDPLAAARALQADGPRVVVVKCGADGSVAVDGEQAATISATSVEVVDAVGAGDAFDAAFLFAHLSGWELRPALALSSAAAGIHVSRAGDRHASLPEAVAAAAPLGVALPPLPPQLAARGGGPRS</sequence>
<name>A0ABU4HR54_9ACTN</name>
<dbReference type="InterPro" id="IPR011611">
    <property type="entry name" value="PfkB_dom"/>
</dbReference>
<reference evidence="4 5" key="2">
    <citation type="submission" date="2023-10" db="EMBL/GenBank/DDBJ databases">
        <authorList>
            <person name="Han X.F."/>
        </authorList>
    </citation>
    <scope>NUCLEOTIDE SEQUENCE [LARGE SCALE GENOMIC DNA]</scope>
    <source>
        <strain evidence="4 5">KCTC 39840</strain>
    </source>
</reference>
<dbReference type="PANTHER" id="PTHR10584:SF166">
    <property type="entry name" value="RIBOKINASE"/>
    <property type="match status" value="1"/>
</dbReference>
<dbReference type="SUPFAM" id="SSF53613">
    <property type="entry name" value="Ribokinase-like"/>
    <property type="match status" value="1"/>
</dbReference>
<protein>
    <submittedName>
        <fullName evidence="4">Carbohydrate kinase family protein</fullName>
    </submittedName>
</protein>
<evidence type="ECO:0000256" key="1">
    <source>
        <dbReference type="ARBA" id="ARBA00022679"/>
    </source>
</evidence>
<gene>
    <name evidence="4" type="ORF">R7226_15555</name>
</gene>
<evidence type="ECO:0000313" key="5">
    <source>
        <dbReference type="Proteomes" id="UP001284601"/>
    </source>
</evidence>